<dbReference type="EMBL" id="KL198019">
    <property type="protein sequence ID" value="KDQ19426.1"/>
    <property type="molecule type" value="Genomic_DNA"/>
</dbReference>
<gene>
    <name evidence="1" type="ORF">BOTBODRAFT_439160</name>
</gene>
<proteinExistence type="predicted"/>
<dbReference type="InParanoid" id="A0A067N6N5"/>
<evidence type="ECO:0000313" key="1">
    <source>
        <dbReference type="EMBL" id="KDQ19426.1"/>
    </source>
</evidence>
<dbReference type="Proteomes" id="UP000027195">
    <property type="component" value="Unassembled WGS sequence"/>
</dbReference>
<protein>
    <submittedName>
        <fullName evidence="1">Uncharacterized protein</fullName>
    </submittedName>
</protein>
<accession>A0A067N6N5</accession>
<name>A0A067N6N5_BOTB1</name>
<evidence type="ECO:0000313" key="2">
    <source>
        <dbReference type="Proteomes" id="UP000027195"/>
    </source>
</evidence>
<sequence>MRRAHTPALGRHLNSIVVTMALHLAIHSFQSPRGSSFLIFLFHLSLTLHRDDPLPTGRATETARLAMHLQLCATFQDSLQAIASVTSALAIHSLRSYSGPSPPHLSPLCFLLLCFLSSRRPLTSRTRAREHVGYARLPTFGRLFINPPSPPRPST</sequence>
<dbReference type="HOGENOM" id="CLU_1740202_0_0_1"/>
<keyword evidence="2" id="KW-1185">Reference proteome</keyword>
<reference evidence="2" key="1">
    <citation type="journal article" date="2014" name="Proc. Natl. Acad. Sci. U.S.A.">
        <title>Extensive sampling of basidiomycete genomes demonstrates inadequacy of the white-rot/brown-rot paradigm for wood decay fungi.</title>
        <authorList>
            <person name="Riley R."/>
            <person name="Salamov A.A."/>
            <person name="Brown D.W."/>
            <person name="Nagy L.G."/>
            <person name="Floudas D."/>
            <person name="Held B.W."/>
            <person name="Levasseur A."/>
            <person name="Lombard V."/>
            <person name="Morin E."/>
            <person name="Otillar R."/>
            <person name="Lindquist E.A."/>
            <person name="Sun H."/>
            <person name="LaButti K.M."/>
            <person name="Schmutz J."/>
            <person name="Jabbour D."/>
            <person name="Luo H."/>
            <person name="Baker S.E."/>
            <person name="Pisabarro A.G."/>
            <person name="Walton J.D."/>
            <person name="Blanchette R.A."/>
            <person name="Henrissat B."/>
            <person name="Martin F."/>
            <person name="Cullen D."/>
            <person name="Hibbett D.S."/>
            <person name="Grigoriev I.V."/>
        </authorList>
    </citation>
    <scope>NUCLEOTIDE SEQUENCE [LARGE SCALE GENOMIC DNA]</scope>
    <source>
        <strain evidence="2">FD-172 SS1</strain>
    </source>
</reference>
<dbReference type="AlphaFoldDB" id="A0A067N6N5"/>
<organism evidence="1 2">
    <name type="scientific">Botryobasidium botryosum (strain FD-172 SS1)</name>
    <dbReference type="NCBI Taxonomy" id="930990"/>
    <lineage>
        <taxon>Eukaryota</taxon>
        <taxon>Fungi</taxon>
        <taxon>Dikarya</taxon>
        <taxon>Basidiomycota</taxon>
        <taxon>Agaricomycotina</taxon>
        <taxon>Agaricomycetes</taxon>
        <taxon>Cantharellales</taxon>
        <taxon>Botryobasidiaceae</taxon>
        <taxon>Botryobasidium</taxon>
    </lineage>
</organism>